<evidence type="ECO:0000313" key="1">
    <source>
        <dbReference type="EMBL" id="PER55767.1"/>
    </source>
</evidence>
<reference evidence="1 2" key="1">
    <citation type="submission" date="2017-09" db="EMBL/GenBank/DDBJ databases">
        <title>Large-scale bioinformatics analysis of Bacillus genomes uncovers conserved roles of natural products in bacterial physiology.</title>
        <authorList>
            <consortium name="Agbiome Team Llc"/>
            <person name="Bleich R.M."/>
            <person name="Kirk G.J."/>
            <person name="Santa Maria K.C."/>
            <person name="Allen S.E."/>
            <person name="Farag S."/>
            <person name="Shank E.A."/>
            <person name="Bowers A."/>
        </authorList>
    </citation>
    <scope>NUCLEOTIDE SEQUENCE [LARGE SCALE GENOMIC DNA]</scope>
    <source>
        <strain evidence="1 2">AFS005140</strain>
    </source>
</reference>
<comment type="caution">
    <text evidence="1">The sequence shown here is derived from an EMBL/GenBank/DDBJ whole genome shotgun (WGS) entry which is preliminary data.</text>
</comment>
<proteinExistence type="predicted"/>
<gene>
    <name evidence="1" type="ORF">CN495_08415</name>
</gene>
<organism evidence="1 2">
    <name type="scientific">Bacillus thuringiensis</name>
    <dbReference type="NCBI Taxonomy" id="1428"/>
    <lineage>
        <taxon>Bacteria</taxon>
        <taxon>Bacillati</taxon>
        <taxon>Bacillota</taxon>
        <taxon>Bacilli</taxon>
        <taxon>Bacillales</taxon>
        <taxon>Bacillaceae</taxon>
        <taxon>Bacillus</taxon>
        <taxon>Bacillus cereus group</taxon>
    </lineage>
</organism>
<protein>
    <submittedName>
        <fullName evidence="1">Uncharacterized protein</fullName>
    </submittedName>
</protein>
<dbReference type="EMBL" id="NTYF01000023">
    <property type="protein sequence ID" value="PER55767.1"/>
    <property type="molecule type" value="Genomic_DNA"/>
</dbReference>
<accession>A0ABD6SCW8</accession>
<dbReference type="Proteomes" id="UP000219897">
    <property type="component" value="Unassembled WGS sequence"/>
</dbReference>
<dbReference type="AlphaFoldDB" id="A0ABD6SCW8"/>
<evidence type="ECO:0000313" key="2">
    <source>
        <dbReference type="Proteomes" id="UP000219897"/>
    </source>
</evidence>
<sequence>MWLVVIGEVVVNLFDIRKKYALTLLDEDGVLMDCKCTVVAKSNESLQLDIFEKNGNTHHEKIWVEWRDLEGDMEL</sequence>
<name>A0ABD6SCW8_BACTU</name>